<dbReference type="RefSeq" id="YP_007250557.1">
    <property type="nucleotide sequence ID" value="NC_019945.1"/>
</dbReference>
<dbReference type="EMBL" id="JX467702">
    <property type="protein sequence ID" value="AGA16301.1"/>
    <property type="molecule type" value="Genomic_DNA"/>
</dbReference>
<dbReference type="GeneID" id="14340174"/>
<organism evidence="1 2">
    <name type="scientific">Thysanoplusia orichalcea nucleopolyhedrovirus</name>
    <dbReference type="NCBI Taxonomy" id="101850"/>
    <lineage>
        <taxon>Viruses</taxon>
        <taxon>Viruses incertae sedis</taxon>
        <taxon>Naldaviricetes</taxon>
        <taxon>Lefavirales</taxon>
        <taxon>Baculoviridae</taxon>
        <taxon>Alphabaculovirus</taxon>
        <taxon>Alphabaculovirus thorichlaceae</taxon>
    </lineage>
</organism>
<keyword evidence="2" id="KW-1185">Reference proteome</keyword>
<accession>L0CM45</accession>
<reference evidence="1 2" key="1">
    <citation type="journal article" date="2012" name="J. Virol.">
        <title>Genome of Thysanoplusia orichalcea multiple nucleopolyhedrovirus lacks the superoxide dismutase gene.</title>
        <authorList>
            <person name="Wang Y.S."/>
            <person name="Huang G.H."/>
            <person name="Cheng X.H."/>
            <person name="Wang X."/>
            <person name="Garretson T.A."/>
            <person name="Dai L.Y."/>
            <person name="Zhang C.X."/>
            <person name="Cheng X.W."/>
        </authorList>
    </citation>
    <scope>NUCLEOTIDE SEQUENCE [LARGE SCALE GENOMIC DNA]</scope>
    <source>
        <strain evidence="1">P2</strain>
    </source>
</reference>
<proteinExistence type="predicted"/>
<dbReference type="Pfam" id="PF17596">
    <property type="entry name" value="DUF5492"/>
    <property type="match status" value="1"/>
</dbReference>
<dbReference type="KEGG" id="vg:14340174"/>
<dbReference type="OrthoDB" id="27961at10239"/>
<name>L0CM45_9ABAC</name>
<dbReference type="InterPro" id="IPR020249">
    <property type="entry name" value="DUF5492"/>
</dbReference>
<evidence type="ECO:0000313" key="2">
    <source>
        <dbReference type="Proteomes" id="UP000202315"/>
    </source>
</evidence>
<sequence>MDSSKCIKLEIKYDIPLHDNDTDTNITDSTNINVDPNKTFVINHECGEQTAQVNDTFTDNTLKYNSCIIKM</sequence>
<protein>
    <submittedName>
        <fullName evidence="1">Uncharacterized protein</fullName>
    </submittedName>
</protein>
<dbReference type="Proteomes" id="UP000202315">
    <property type="component" value="Segment"/>
</dbReference>
<evidence type="ECO:0000313" key="1">
    <source>
        <dbReference type="EMBL" id="AGA16301.1"/>
    </source>
</evidence>